<reference evidence="2 3" key="1">
    <citation type="submission" date="2020-03" db="EMBL/GenBank/DDBJ databases">
        <authorList>
            <person name="Picone N."/>
        </authorList>
    </citation>
    <scope>NUCLEOTIDE SEQUENCE [LARGE SCALE GENOMIC DNA]</scope>
    <source>
        <strain evidence="2">NSCAC1</strain>
    </source>
</reference>
<name>A0A7G1Q7M9_9GAMM</name>
<evidence type="ECO:0000313" key="2">
    <source>
        <dbReference type="EMBL" id="CAB1274627.1"/>
    </source>
</evidence>
<dbReference type="Gene3D" id="1.20.1290.10">
    <property type="entry name" value="AhpD-like"/>
    <property type="match status" value="1"/>
</dbReference>
<dbReference type="PANTHER" id="PTHR34846">
    <property type="entry name" value="4-CARBOXYMUCONOLACTONE DECARBOXYLASE FAMILY PROTEIN (AFU_ORTHOLOGUE AFUA_6G11590)"/>
    <property type="match status" value="1"/>
</dbReference>
<dbReference type="KEGG" id="ntg:NSCAC_0263"/>
<sequence>MLIKRANYYQHNLKAIQALFTADQHIKFIDKKLRALVELRISQINGCAYCVDKHAQQAREAGENQQRLDCLPVWRESHFFTKAECVALSWAESVTYIATTRAPDEIYQELQQHFSEQEIVDLTLIVSMMNMWNRIAISLQRLPELKPE</sequence>
<dbReference type="AlphaFoldDB" id="A0A7G1Q7M9"/>
<accession>A0A7G1Q7M9</accession>
<evidence type="ECO:0000259" key="1">
    <source>
        <dbReference type="Pfam" id="PF02627"/>
    </source>
</evidence>
<proteinExistence type="predicted"/>
<dbReference type="PANTHER" id="PTHR34846:SF10">
    <property type="entry name" value="CYTOPLASMIC PROTEIN"/>
    <property type="match status" value="1"/>
</dbReference>
<dbReference type="RefSeq" id="WP_197744637.1">
    <property type="nucleotide sequence ID" value="NZ_LR778175.1"/>
</dbReference>
<feature type="domain" description="Carboxymuconolactone decarboxylase-like" evidence="1">
    <location>
        <begin position="15"/>
        <end position="92"/>
    </location>
</feature>
<dbReference type="Proteomes" id="UP000516072">
    <property type="component" value="Chromosome"/>
</dbReference>
<dbReference type="GO" id="GO:0051920">
    <property type="term" value="F:peroxiredoxin activity"/>
    <property type="evidence" value="ECO:0007669"/>
    <property type="project" value="InterPro"/>
</dbReference>
<keyword evidence="3" id="KW-1185">Reference proteome</keyword>
<dbReference type="InterPro" id="IPR004675">
    <property type="entry name" value="AhpD_core"/>
</dbReference>
<dbReference type="NCBIfam" id="TIGR00778">
    <property type="entry name" value="ahpD_dom"/>
    <property type="match status" value="1"/>
</dbReference>
<protein>
    <submittedName>
        <fullName evidence="2">Carboxymuconolactone decarboxylase family protein</fullName>
    </submittedName>
</protein>
<dbReference type="InterPro" id="IPR003779">
    <property type="entry name" value="CMD-like"/>
</dbReference>
<organism evidence="2 3">
    <name type="scientific">Candidatus Nitrosacidococcus tergens</name>
    <dbReference type="NCBI Taxonomy" id="553981"/>
    <lineage>
        <taxon>Bacteria</taxon>
        <taxon>Pseudomonadati</taxon>
        <taxon>Pseudomonadota</taxon>
        <taxon>Gammaproteobacteria</taxon>
        <taxon>Chromatiales</taxon>
        <taxon>Chromatiaceae</taxon>
        <taxon>Candidatus Nitrosacidococcus</taxon>
    </lineage>
</organism>
<dbReference type="EMBL" id="LR778175">
    <property type="protein sequence ID" value="CAB1274627.1"/>
    <property type="molecule type" value="Genomic_DNA"/>
</dbReference>
<dbReference type="InterPro" id="IPR029032">
    <property type="entry name" value="AhpD-like"/>
</dbReference>
<dbReference type="Pfam" id="PF02627">
    <property type="entry name" value="CMD"/>
    <property type="match status" value="1"/>
</dbReference>
<dbReference type="SUPFAM" id="SSF69118">
    <property type="entry name" value="AhpD-like"/>
    <property type="match status" value="1"/>
</dbReference>
<gene>
    <name evidence="2" type="ORF">NSCAC_0263</name>
</gene>
<evidence type="ECO:0000313" key="3">
    <source>
        <dbReference type="Proteomes" id="UP000516072"/>
    </source>
</evidence>